<sequence>MKILALGAHPDDIEIFMFGTLAAYAAQGAELNFAIATDGAKGGTGDPAALARLRRKEAAKAAGLLGVEPRFLDFPDGALIADAALVSALKALIHEVKPDLAITHAPYDYHGDHRALSDGVRIAASFAVPVLHADTLGGTGFSPTHYVEISHHWDIKAKAIRAHQSQGPEHYVHRARLQNEFRAGQCNGASGALAEAFRFEPTFPFADIRALLPPAPAIRPVMASPGPAKPVS</sequence>
<dbReference type="EMBL" id="CCMZ01000015">
    <property type="protein sequence ID" value="CDX16480.1"/>
    <property type="molecule type" value="Genomic_DNA"/>
</dbReference>
<dbReference type="PANTHER" id="PTHR12993:SF11">
    <property type="entry name" value="N-ACETYLGLUCOSAMINYL-PHOSPHATIDYLINOSITOL DE-N-ACETYLASE"/>
    <property type="match status" value="1"/>
</dbReference>
<reference evidence="2" key="1">
    <citation type="submission" date="2014-08" db="EMBL/GenBank/DDBJ databases">
        <authorList>
            <person name="Moulin L."/>
        </authorList>
    </citation>
    <scope>NUCLEOTIDE SEQUENCE [LARGE SCALE GENOMIC DNA]</scope>
</reference>
<evidence type="ECO:0000313" key="2">
    <source>
        <dbReference type="Proteomes" id="UP000045285"/>
    </source>
</evidence>
<proteinExistence type="predicted"/>
<organism evidence="1 2">
    <name type="scientific">Mesorhizobium plurifarium</name>
    <dbReference type="NCBI Taxonomy" id="69974"/>
    <lineage>
        <taxon>Bacteria</taxon>
        <taxon>Pseudomonadati</taxon>
        <taxon>Pseudomonadota</taxon>
        <taxon>Alphaproteobacteria</taxon>
        <taxon>Hyphomicrobiales</taxon>
        <taxon>Phyllobacteriaceae</taxon>
        <taxon>Mesorhizobium</taxon>
    </lineage>
</organism>
<name>A0A090DK46_MESPL</name>
<dbReference type="PANTHER" id="PTHR12993">
    <property type="entry name" value="N-ACETYLGLUCOSAMINYL-PHOSPHATIDYLINOSITOL DE-N-ACETYLASE-RELATED"/>
    <property type="match status" value="1"/>
</dbReference>
<dbReference type="Pfam" id="PF02585">
    <property type="entry name" value="PIG-L"/>
    <property type="match status" value="1"/>
</dbReference>
<dbReference type="Proteomes" id="UP000045285">
    <property type="component" value="Unassembled WGS sequence"/>
</dbReference>
<keyword evidence="2" id="KW-1185">Reference proteome</keyword>
<protein>
    <submittedName>
        <fullName evidence="1">LmbE family protein</fullName>
    </submittedName>
</protein>
<dbReference type="InterPro" id="IPR024078">
    <property type="entry name" value="LmbE-like_dom_sf"/>
</dbReference>
<dbReference type="InterPro" id="IPR003737">
    <property type="entry name" value="GlcNAc_PI_deacetylase-related"/>
</dbReference>
<dbReference type="Gene3D" id="3.40.50.10320">
    <property type="entry name" value="LmbE-like"/>
    <property type="match status" value="1"/>
</dbReference>
<gene>
    <name evidence="1" type="ORF">MPL3356_220080</name>
</gene>
<dbReference type="STRING" id="69974.MPLDJ20_40057"/>
<evidence type="ECO:0000313" key="1">
    <source>
        <dbReference type="EMBL" id="CDX16480.1"/>
    </source>
</evidence>
<dbReference type="GO" id="GO:0016811">
    <property type="term" value="F:hydrolase activity, acting on carbon-nitrogen (but not peptide) bonds, in linear amides"/>
    <property type="evidence" value="ECO:0007669"/>
    <property type="project" value="TreeGrafter"/>
</dbReference>
<dbReference type="SUPFAM" id="SSF102588">
    <property type="entry name" value="LmbE-like"/>
    <property type="match status" value="1"/>
</dbReference>
<accession>A0A090DK46</accession>
<dbReference type="AlphaFoldDB" id="A0A090DK46"/>